<dbReference type="InterPro" id="IPR003331">
    <property type="entry name" value="UDP_GlcNAc_Epimerase_2_dom"/>
</dbReference>
<evidence type="ECO:0000313" key="3">
    <source>
        <dbReference type="EMBL" id="XAY08441.1"/>
    </source>
</evidence>
<evidence type="ECO:0000259" key="2">
    <source>
        <dbReference type="Pfam" id="PF02350"/>
    </source>
</evidence>
<feature type="domain" description="UDP-N-acetylglucosamine 2-epimerase" evidence="2">
    <location>
        <begin position="26"/>
        <end position="351"/>
    </location>
</feature>
<name>A0AAU7B356_9ACTN</name>
<proteinExistence type="inferred from homology"/>
<dbReference type="Pfam" id="PF02350">
    <property type="entry name" value="Epimerase_2"/>
    <property type="match status" value="1"/>
</dbReference>
<protein>
    <submittedName>
        <fullName evidence="3">UDP-2,3-diacetamido-2,3-dideoxy-D-glucuronate 2-epimerase</fullName>
        <ecNumber evidence="3">5.1.3.23</ecNumber>
    </submittedName>
</protein>
<dbReference type="EMBL" id="CP114014">
    <property type="protein sequence ID" value="XAY08441.1"/>
    <property type="molecule type" value="Genomic_DNA"/>
</dbReference>
<dbReference type="GO" id="GO:0016853">
    <property type="term" value="F:isomerase activity"/>
    <property type="evidence" value="ECO:0007669"/>
    <property type="project" value="UniProtKB-KW"/>
</dbReference>
<dbReference type="PANTHER" id="PTHR43174:SF1">
    <property type="entry name" value="UDP-N-ACETYLGLUCOSAMINE 2-EPIMERASE"/>
    <property type="match status" value="1"/>
</dbReference>
<dbReference type="PANTHER" id="PTHR43174">
    <property type="entry name" value="UDP-N-ACETYLGLUCOSAMINE 2-EPIMERASE"/>
    <property type="match status" value="1"/>
</dbReference>
<dbReference type="EC" id="5.1.3.23" evidence="3"/>
<gene>
    <name evidence="3" type="primary">wbpI</name>
    <name evidence="3" type="ORF">DSM112329_05342</name>
</gene>
<dbReference type="SUPFAM" id="SSF53756">
    <property type="entry name" value="UDP-Glycosyltransferase/glycogen phosphorylase"/>
    <property type="match status" value="1"/>
</dbReference>
<reference evidence="3" key="1">
    <citation type="submission" date="2022-12" db="EMBL/GenBank/DDBJ databases">
        <title>Paraconexibacter alkalitolerans sp. nov. and Baekduia alba sp. nov., isolated from soil and emended description of the genera Paraconexibacter (Chun et al., 2020) and Baekduia (An et al., 2020).</title>
        <authorList>
            <person name="Vieira S."/>
            <person name="Huber K.J."/>
            <person name="Geppert A."/>
            <person name="Wolf J."/>
            <person name="Neumann-Schaal M."/>
            <person name="Muesken M."/>
            <person name="Overmann J."/>
        </authorList>
    </citation>
    <scope>NUCLEOTIDE SEQUENCE</scope>
    <source>
        <strain evidence="3">AEG42_29</strain>
    </source>
</reference>
<accession>A0AAU7B356</accession>
<dbReference type="AlphaFoldDB" id="A0AAU7B356"/>
<dbReference type="NCBIfam" id="TIGR00236">
    <property type="entry name" value="wecB"/>
    <property type="match status" value="1"/>
</dbReference>
<dbReference type="RefSeq" id="WP_354699621.1">
    <property type="nucleotide sequence ID" value="NZ_CP114014.1"/>
</dbReference>
<sequence length="373" mass="39333">MRFVTVIGNRPQFVKAAAVSRVLREQHEELLVNTGQHYDDELSTIFVTELGIPRPEHQLSLGSGSNTAQTARMLTAIEPILADARPDAVLVYGDTNSTLAGALAAAQAGVPIAHVEAGMRSFDRRMPEELNRVLTDHMSQLLLCSSQTAIDNLAREHAVGDRVLVGDVMVDVAQLFQPRAAADDVPLRDAGVEPGQYVLVTAHRAGNVDDPGRLRALVDLLLALPLPAVLPLHPRTGARLDAAGLLDTLQSADHIRLTPPLGYLAFTALLTRARAMLTDSGGVQKEAYLAGVPCITLRDTTEWVETVDSGWNVLVDLDRDAAIAALDRTMPAARPELYGDGHAAERVVAALGALATGVPGAGGGPGAAGPVGP</sequence>
<comment type="similarity">
    <text evidence="1">Belongs to the UDP-N-acetylglucosamine 2-epimerase family.</text>
</comment>
<organism evidence="3">
    <name type="scientific">Paraconexibacter sp. AEG42_29</name>
    <dbReference type="NCBI Taxonomy" id="2997339"/>
    <lineage>
        <taxon>Bacteria</taxon>
        <taxon>Bacillati</taxon>
        <taxon>Actinomycetota</taxon>
        <taxon>Thermoleophilia</taxon>
        <taxon>Solirubrobacterales</taxon>
        <taxon>Paraconexibacteraceae</taxon>
        <taxon>Paraconexibacter</taxon>
    </lineage>
</organism>
<dbReference type="Gene3D" id="3.40.50.2000">
    <property type="entry name" value="Glycogen Phosphorylase B"/>
    <property type="match status" value="2"/>
</dbReference>
<dbReference type="InterPro" id="IPR029767">
    <property type="entry name" value="WecB-like"/>
</dbReference>
<dbReference type="CDD" id="cd03786">
    <property type="entry name" value="GTB_UDP-GlcNAc_2-Epimerase"/>
    <property type="match status" value="1"/>
</dbReference>
<dbReference type="KEGG" id="parq:DSM112329_05342"/>
<evidence type="ECO:0000256" key="1">
    <source>
        <dbReference type="RuleBase" id="RU003513"/>
    </source>
</evidence>
<keyword evidence="1 3" id="KW-0413">Isomerase</keyword>